<protein>
    <submittedName>
        <fullName evidence="3">Uncharacterized protein</fullName>
    </submittedName>
</protein>
<organism evidence="3 4">
    <name type="scientific">Mycolicibacterium diernhoferi</name>
    <dbReference type="NCBI Taxonomy" id="1801"/>
    <lineage>
        <taxon>Bacteria</taxon>
        <taxon>Bacillati</taxon>
        <taxon>Actinomycetota</taxon>
        <taxon>Actinomycetes</taxon>
        <taxon>Mycobacteriales</taxon>
        <taxon>Mycobacteriaceae</taxon>
        <taxon>Mycolicibacterium</taxon>
    </lineage>
</organism>
<reference evidence="3 4" key="1">
    <citation type="submission" date="2016-09" db="EMBL/GenBank/DDBJ databases">
        <title>genome sequences of unsequenced Mycobacteria.</title>
        <authorList>
            <person name="Greninger A.L."/>
            <person name="Jerome K.R."/>
            <person name="Mcnair B."/>
            <person name="Wallis C."/>
            <person name="Fang F."/>
        </authorList>
    </citation>
    <scope>NUCLEOTIDE SEQUENCE [LARGE SCALE GENOMIC DNA]</scope>
    <source>
        <strain evidence="3 4">BM1</strain>
    </source>
</reference>
<feature type="compositionally biased region" description="Low complexity" evidence="1">
    <location>
        <begin position="80"/>
        <end position="123"/>
    </location>
</feature>
<evidence type="ECO:0000313" key="4">
    <source>
        <dbReference type="Proteomes" id="UP000191039"/>
    </source>
</evidence>
<comment type="caution">
    <text evidence="3">The sequence shown here is derived from an EMBL/GenBank/DDBJ whole genome shotgun (WGS) entry which is preliminary data.</text>
</comment>
<dbReference type="Proteomes" id="UP000191039">
    <property type="component" value="Unassembled WGS sequence"/>
</dbReference>
<dbReference type="EMBL" id="MIJD01000317">
    <property type="protein sequence ID" value="OPE48734.1"/>
    <property type="molecule type" value="Genomic_DNA"/>
</dbReference>
<feature type="transmembrane region" description="Helical" evidence="2">
    <location>
        <begin position="52"/>
        <end position="73"/>
    </location>
</feature>
<keyword evidence="2" id="KW-0472">Membrane</keyword>
<accession>A0A1T3W2Z0</accession>
<evidence type="ECO:0000313" key="3">
    <source>
        <dbReference type="EMBL" id="OPE48734.1"/>
    </source>
</evidence>
<proteinExistence type="predicted"/>
<dbReference type="AlphaFoldDB" id="A0A1T3W2Z0"/>
<keyword evidence="2" id="KW-0812">Transmembrane</keyword>
<feature type="region of interest" description="Disordered" evidence="1">
    <location>
        <begin position="76"/>
        <end position="123"/>
    </location>
</feature>
<feature type="non-terminal residue" evidence="3">
    <location>
        <position position="123"/>
    </location>
</feature>
<gene>
    <name evidence="3" type="ORF">BV510_23305</name>
</gene>
<name>A0A1T3W2Z0_9MYCO</name>
<sequence>MANNGPGGYYSDDDPTQYAANYSDYTQPYPAGDPYGGGEPPEPPQPWYRKPAALVAIGAIAALVLAAAIYGIISALSGDSSPSTSTTTTTTTSSQAPTTSAVAPAPVPTETVTAPPATTTTEP</sequence>
<evidence type="ECO:0000256" key="1">
    <source>
        <dbReference type="SAM" id="MobiDB-lite"/>
    </source>
</evidence>
<evidence type="ECO:0000256" key="2">
    <source>
        <dbReference type="SAM" id="Phobius"/>
    </source>
</evidence>
<dbReference type="RefSeq" id="WP_079244660.1">
    <property type="nucleotide sequence ID" value="NZ_MIJD01000317.1"/>
</dbReference>
<feature type="region of interest" description="Disordered" evidence="1">
    <location>
        <begin position="1"/>
        <end position="48"/>
    </location>
</feature>
<keyword evidence="2" id="KW-1133">Transmembrane helix</keyword>